<dbReference type="GO" id="GO:0003690">
    <property type="term" value="F:double-stranded DNA binding"/>
    <property type="evidence" value="ECO:0007669"/>
    <property type="project" value="InterPro"/>
</dbReference>
<protein>
    <submittedName>
        <fullName evidence="2">Uncharacterized protein</fullName>
    </submittedName>
</protein>
<feature type="compositionally biased region" description="Polar residues" evidence="1">
    <location>
        <begin position="197"/>
        <end position="206"/>
    </location>
</feature>
<dbReference type="EMBL" id="JABSTU010000002">
    <property type="protein sequence ID" value="KAH8036911.1"/>
    <property type="molecule type" value="Genomic_DNA"/>
</dbReference>
<sequence>MEWERFANDEVSRRFSDDLFLVIRDAKIRFQYRGVRVKVVRVIGFPAGVDVRIIVQLLGKYGVVLDVSREESAFLPGVLSGILVVQMEMHQSVPNLHQVRDVIVQFEYEGVTPICRRCCRTGHHAAKCTAPQCVRCGVFGHDQCTLKCECCGGYHGPSKCKAQTNSSAAPPVASSSTQEQVSGVVEDREAAPGDAEGSTQPQSEPISEQAPGGEEQEAGVGKPRFGV</sequence>
<gene>
    <name evidence="2" type="ORF">HPB51_006972</name>
</gene>
<dbReference type="Proteomes" id="UP000821866">
    <property type="component" value="Chromosome 10"/>
</dbReference>
<reference evidence="2" key="1">
    <citation type="journal article" date="2020" name="Cell">
        <title>Large-Scale Comparative Analyses of Tick Genomes Elucidate Their Genetic Diversity and Vector Capacities.</title>
        <authorList>
            <consortium name="Tick Genome and Microbiome Consortium (TIGMIC)"/>
            <person name="Jia N."/>
            <person name="Wang J."/>
            <person name="Shi W."/>
            <person name="Du L."/>
            <person name="Sun Y."/>
            <person name="Zhan W."/>
            <person name="Jiang J.F."/>
            <person name="Wang Q."/>
            <person name="Zhang B."/>
            <person name="Ji P."/>
            <person name="Bell-Sakyi L."/>
            <person name="Cui X.M."/>
            <person name="Yuan T.T."/>
            <person name="Jiang B.G."/>
            <person name="Yang W.F."/>
            <person name="Lam T.T."/>
            <person name="Chang Q.C."/>
            <person name="Ding S.J."/>
            <person name="Wang X.J."/>
            <person name="Zhu J.G."/>
            <person name="Ruan X.D."/>
            <person name="Zhao L."/>
            <person name="Wei J.T."/>
            <person name="Ye R.Z."/>
            <person name="Que T.C."/>
            <person name="Du C.H."/>
            <person name="Zhou Y.H."/>
            <person name="Cheng J.X."/>
            <person name="Dai P.F."/>
            <person name="Guo W.B."/>
            <person name="Han X.H."/>
            <person name="Huang E.J."/>
            <person name="Li L.F."/>
            <person name="Wei W."/>
            <person name="Gao Y.C."/>
            <person name="Liu J.Z."/>
            <person name="Shao H.Z."/>
            <person name="Wang X."/>
            <person name="Wang C.C."/>
            <person name="Yang T.C."/>
            <person name="Huo Q.B."/>
            <person name="Li W."/>
            <person name="Chen H.Y."/>
            <person name="Chen S.E."/>
            <person name="Zhou L.G."/>
            <person name="Ni X.B."/>
            <person name="Tian J.H."/>
            <person name="Sheng Y."/>
            <person name="Liu T."/>
            <person name="Pan Y.S."/>
            <person name="Xia L.Y."/>
            <person name="Li J."/>
            <person name="Zhao F."/>
            <person name="Cao W.C."/>
        </authorList>
    </citation>
    <scope>NUCLEOTIDE SEQUENCE</scope>
    <source>
        <strain evidence="2">Rmic-2018</strain>
    </source>
</reference>
<dbReference type="GO" id="GO:0003723">
    <property type="term" value="F:RNA binding"/>
    <property type="evidence" value="ECO:0007669"/>
    <property type="project" value="InterPro"/>
</dbReference>
<proteinExistence type="predicted"/>
<evidence type="ECO:0000313" key="3">
    <source>
        <dbReference type="Proteomes" id="UP000821866"/>
    </source>
</evidence>
<evidence type="ECO:0000256" key="1">
    <source>
        <dbReference type="SAM" id="MobiDB-lite"/>
    </source>
</evidence>
<accession>A0A9J6ERV5</accession>
<feature type="compositionally biased region" description="Low complexity" evidence="1">
    <location>
        <begin position="208"/>
        <end position="221"/>
    </location>
</feature>
<feature type="compositionally biased region" description="Low complexity" evidence="1">
    <location>
        <begin position="166"/>
        <end position="176"/>
    </location>
</feature>
<dbReference type="PANTHER" id="PTHR22639">
    <property type="entry name" value="GAG-RELATED PROTEIN"/>
    <property type="match status" value="1"/>
</dbReference>
<dbReference type="AlphaFoldDB" id="A0A9J6ERV5"/>
<dbReference type="InterPro" id="IPR042509">
    <property type="entry name" value="ZCCHC3"/>
</dbReference>
<reference evidence="2" key="2">
    <citation type="submission" date="2021-09" db="EMBL/GenBank/DDBJ databases">
        <authorList>
            <person name="Jia N."/>
            <person name="Wang J."/>
            <person name="Shi W."/>
            <person name="Du L."/>
            <person name="Sun Y."/>
            <person name="Zhan W."/>
            <person name="Jiang J."/>
            <person name="Wang Q."/>
            <person name="Zhang B."/>
            <person name="Ji P."/>
            <person name="Sakyi L.B."/>
            <person name="Cui X."/>
            <person name="Yuan T."/>
            <person name="Jiang B."/>
            <person name="Yang W."/>
            <person name="Lam T.T.-Y."/>
            <person name="Chang Q."/>
            <person name="Ding S."/>
            <person name="Wang X."/>
            <person name="Zhu J."/>
            <person name="Ruan X."/>
            <person name="Zhao L."/>
            <person name="Wei J."/>
            <person name="Que T."/>
            <person name="Du C."/>
            <person name="Cheng J."/>
            <person name="Dai P."/>
            <person name="Han X."/>
            <person name="Huang E."/>
            <person name="Gao Y."/>
            <person name="Liu J."/>
            <person name="Shao H."/>
            <person name="Ye R."/>
            <person name="Li L."/>
            <person name="Wei W."/>
            <person name="Wang X."/>
            <person name="Wang C."/>
            <person name="Huo Q."/>
            <person name="Li W."/>
            <person name="Guo W."/>
            <person name="Chen H."/>
            <person name="Chen S."/>
            <person name="Zhou L."/>
            <person name="Zhou L."/>
            <person name="Ni X."/>
            <person name="Tian J."/>
            <person name="Zhou Y."/>
            <person name="Sheng Y."/>
            <person name="Liu T."/>
            <person name="Pan Y."/>
            <person name="Xia L."/>
            <person name="Li J."/>
            <person name="Zhao F."/>
            <person name="Cao W."/>
        </authorList>
    </citation>
    <scope>NUCLEOTIDE SEQUENCE</scope>
    <source>
        <strain evidence="2">Rmic-2018</strain>
        <tissue evidence="2">Larvae</tissue>
    </source>
</reference>
<evidence type="ECO:0000313" key="2">
    <source>
        <dbReference type="EMBL" id="KAH8036911.1"/>
    </source>
</evidence>
<comment type="caution">
    <text evidence="2">The sequence shown here is derived from an EMBL/GenBank/DDBJ whole genome shotgun (WGS) entry which is preliminary data.</text>
</comment>
<organism evidence="2 3">
    <name type="scientific">Rhipicephalus microplus</name>
    <name type="common">Cattle tick</name>
    <name type="synonym">Boophilus microplus</name>
    <dbReference type="NCBI Taxonomy" id="6941"/>
    <lineage>
        <taxon>Eukaryota</taxon>
        <taxon>Metazoa</taxon>
        <taxon>Ecdysozoa</taxon>
        <taxon>Arthropoda</taxon>
        <taxon>Chelicerata</taxon>
        <taxon>Arachnida</taxon>
        <taxon>Acari</taxon>
        <taxon>Parasitiformes</taxon>
        <taxon>Ixodida</taxon>
        <taxon>Ixodoidea</taxon>
        <taxon>Ixodidae</taxon>
        <taxon>Rhipicephalinae</taxon>
        <taxon>Rhipicephalus</taxon>
        <taxon>Boophilus</taxon>
    </lineage>
</organism>
<keyword evidence="3" id="KW-1185">Reference proteome</keyword>
<dbReference type="GO" id="GO:0002218">
    <property type="term" value="P:activation of innate immune response"/>
    <property type="evidence" value="ECO:0007669"/>
    <property type="project" value="InterPro"/>
</dbReference>
<dbReference type="PANTHER" id="PTHR22639:SF3">
    <property type="entry name" value="ZINC FINGER CCHC DOMAIN-CONTAINING PROTEIN 3"/>
    <property type="match status" value="1"/>
</dbReference>
<feature type="region of interest" description="Disordered" evidence="1">
    <location>
        <begin position="162"/>
        <end position="227"/>
    </location>
</feature>
<name>A0A9J6ERV5_RHIMP</name>